<feature type="transmembrane region" description="Helical" evidence="7">
    <location>
        <begin position="140"/>
        <end position="161"/>
    </location>
</feature>
<dbReference type="OrthoDB" id="4525788at2759"/>
<dbReference type="AlphaFoldDB" id="A0A6A6U672"/>
<dbReference type="EMBL" id="MU004238">
    <property type="protein sequence ID" value="KAF2666783.1"/>
    <property type="molecule type" value="Genomic_DNA"/>
</dbReference>
<feature type="transmembrane region" description="Helical" evidence="7">
    <location>
        <begin position="225"/>
        <end position="248"/>
    </location>
</feature>
<keyword evidence="3 7" id="KW-1133">Transmembrane helix</keyword>
<evidence type="ECO:0000256" key="3">
    <source>
        <dbReference type="ARBA" id="ARBA00022989"/>
    </source>
</evidence>
<feature type="domain" description="Rhodopsin" evidence="8">
    <location>
        <begin position="44"/>
        <end position="287"/>
    </location>
</feature>
<evidence type="ECO:0000256" key="5">
    <source>
        <dbReference type="ARBA" id="ARBA00038359"/>
    </source>
</evidence>
<dbReference type="PANTHER" id="PTHR33048:SF129">
    <property type="entry name" value="INTEGRAL MEMBRANE PROTEIN-RELATED"/>
    <property type="match status" value="1"/>
</dbReference>
<sequence>MWYVPLAVLLKWPLPNYINPETRGSEVWAVSFIFLILSTICVGLRLYTRVFVRKWIGPDDLLILIAYLSTVAVTACVAVGNAHYDWDRHAYDIPIPLFSSSIKMFYITKIFWSIATSLVRLSVLCLYYRLISRCNAPARYIYTLHAMTFVTIALLICYLFVNIFPCNPISLYWSWPPTADSNCINDGTWMMATAIINTLSEAIIALLPILAVYRLRVAPHQRWSIIGLLSLGFFVAVAGAFRTFYIWKTVTTYDMSWWAAPHWICSEVEINMALISACAAPLKPVITRILKKRRSSFLPFAHTSRLATRSSYSTLSRLSQKSAKDAKRGDSWTNSTPPSYTNIDLEGIDRHDGLGYSVKITGPPRPERTGKLRKRFRPVKLSIPLKTASVSRKMSLSSAGSWTLDRRQDVFAETTISISESWERENARQGTR</sequence>
<feature type="transmembrane region" description="Helical" evidence="7">
    <location>
        <begin position="60"/>
        <end position="84"/>
    </location>
</feature>
<comment type="subcellular location">
    <subcellularLocation>
        <location evidence="1">Membrane</location>
        <topology evidence="1">Multi-pass membrane protein</topology>
    </subcellularLocation>
</comment>
<evidence type="ECO:0000256" key="1">
    <source>
        <dbReference type="ARBA" id="ARBA00004141"/>
    </source>
</evidence>
<dbReference type="Proteomes" id="UP000799302">
    <property type="component" value="Unassembled WGS sequence"/>
</dbReference>
<name>A0A6A6U672_9PEZI</name>
<evidence type="ECO:0000256" key="2">
    <source>
        <dbReference type="ARBA" id="ARBA00022692"/>
    </source>
</evidence>
<comment type="similarity">
    <text evidence="5">Belongs to the SAT4 family.</text>
</comment>
<protein>
    <recommendedName>
        <fullName evidence="8">Rhodopsin domain-containing protein</fullName>
    </recommendedName>
</protein>
<gene>
    <name evidence="9" type="ORF">BT63DRAFT_457739</name>
</gene>
<proteinExistence type="inferred from homology"/>
<reference evidence="9" key="1">
    <citation type="journal article" date="2020" name="Stud. Mycol.">
        <title>101 Dothideomycetes genomes: a test case for predicting lifestyles and emergence of pathogens.</title>
        <authorList>
            <person name="Haridas S."/>
            <person name="Albert R."/>
            <person name="Binder M."/>
            <person name="Bloem J."/>
            <person name="Labutti K."/>
            <person name="Salamov A."/>
            <person name="Andreopoulos B."/>
            <person name="Baker S."/>
            <person name="Barry K."/>
            <person name="Bills G."/>
            <person name="Bluhm B."/>
            <person name="Cannon C."/>
            <person name="Castanera R."/>
            <person name="Culley D."/>
            <person name="Daum C."/>
            <person name="Ezra D."/>
            <person name="Gonzalez J."/>
            <person name="Henrissat B."/>
            <person name="Kuo A."/>
            <person name="Liang C."/>
            <person name="Lipzen A."/>
            <person name="Lutzoni F."/>
            <person name="Magnuson J."/>
            <person name="Mondo S."/>
            <person name="Nolan M."/>
            <person name="Ohm R."/>
            <person name="Pangilinan J."/>
            <person name="Park H.-J."/>
            <person name="Ramirez L."/>
            <person name="Alfaro M."/>
            <person name="Sun H."/>
            <person name="Tritt A."/>
            <person name="Yoshinaga Y."/>
            <person name="Zwiers L.-H."/>
            <person name="Turgeon B."/>
            <person name="Goodwin S."/>
            <person name="Spatafora J."/>
            <person name="Crous P."/>
            <person name="Grigoriev I."/>
        </authorList>
    </citation>
    <scope>NUCLEOTIDE SEQUENCE</scope>
    <source>
        <strain evidence="9">CBS 115976</strain>
    </source>
</reference>
<feature type="region of interest" description="Disordered" evidence="6">
    <location>
        <begin position="319"/>
        <end position="338"/>
    </location>
</feature>
<accession>A0A6A6U672</accession>
<dbReference type="Pfam" id="PF20684">
    <property type="entry name" value="Fung_rhodopsin"/>
    <property type="match status" value="1"/>
</dbReference>
<evidence type="ECO:0000256" key="6">
    <source>
        <dbReference type="SAM" id="MobiDB-lite"/>
    </source>
</evidence>
<feature type="transmembrane region" description="Helical" evidence="7">
    <location>
        <begin position="189"/>
        <end position="213"/>
    </location>
</feature>
<dbReference type="GO" id="GO:0016020">
    <property type="term" value="C:membrane"/>
    <property type="evidence" value="ECO:0007669"/>
    <property type="project" value="UniProtKB-SubCell"/>
</dbReference>
<feature type="transmembrane region" description="Helical" evidence="7">
    <location>
        <begin position="27"/>
        <end position="48"/>
    </location>
</feature>
<evidence type="ECO:0000259" key="8">
    <source>
        <dbReference type="Pfam" id="PF20684"/>
    </source>
</evidence>
<evidence type="ECO:0000256" key="7">
    <source>
        <dbReference type="SAM" id="Phobius"/>
    </source>
</evidence>
<evidence type="ECO:0000313" key="10">
    <source>
        <dbReference type="Proteomes" id="UP000799302"/>
    </source>
</evidence>
<feature type="transmembrane region" description="Helical" evidence="7">
    <location>
        <begin position="104"/>
        <end position="128"/>
    </location>
</feature>
<keyword evidence="10" id="KW-1185">Reference proteome</keyword>
<dbReference type="InterPro" id="IPR049326">
    <property type="entry name" value="Rhodopsin_dom_fungi"/>
</dbReference>
<keyword evidence="4 7" id="KW-0472">Membrane</keyword>
<dbReference type="InterPro" id="IPR052337">
    <property type="entry name" value="SAT4-like"/>
</dbReference>
<evidence type="ECO:0000313" key="9">
    <source>
        <dbReference type="EMBL" id="KAF2666783.1"/>
    </source>
</evidence>
<dbReference type="PANTHER" id="PTHR33048">
    <property type="entry name" value="PTH11-LIKE INTEGRAL MEMBRANE PROTEIN (AFU_ORTHOLOGUE AFUA_5G11245)"/>
    <property type="match status" value="1"/>
</dbReference>
<evidence type="ECO:0000256" key="4">
    <source>
        <dbReference type="ARBA" id="ARBA00023136"/>
    </source>
</evidence>
<organism evidence="9 10">
    <name type="scientific">Microthyrium microscopicum</name>
    <dbReference type="NCBI Taxonomy" id="703497"/>
    <lineage>
        <taxon>Eukaryota</taxon>
        <taxon>Fungi</taxon>
        <taxon>Dikarya</taxon>
        <taxon>Ascomycota</taxon>
        <taxon>Pezizomycotina</taxon>
        <taxon>Dothideomycetes</taxon>
        <taxon>Dothideomycetes incertae sedis</taxon>
        <taxon>Microthyriales</taxon>
        <taxon>Microthyriaceae</taxon>
        <taxon>Microthyrium</taxon>
    </lineage>
</organism>
<keyword evidence="2 7" id="KW-0812">Transmembrane</keyword>